<dbReference type="PROSITE" id="PS50011">
    <property type="entry name" value="PROTEIN_KINASE_DOM"/>
    <property type="match status" value="1"/>
</dbReference>
<dbReference type="EC" id="2.7.11.1" evidence="1"/>
<feature type="compositionally biased region" description="Low complexity" evidence="8">
    <location>
        <begin position="505"/>
        <end position="517"/>
    </location>
</feature>
<proteinExistence type="predicted"/>
<feature type="domain" description="Protein kinase" evidence="9">
    <location>
        <begin position="33"/>
        <end position="290"/>
    </location>
</feature>
<dbReference type="Proteomes" id="UP000578449">
    <property type="component" value="Unassembled WGS sequence"/>
</dbReference>
<feature type="compositionally biased region" description="Gly residues" evidence="8">
    <location>
        <begin position="630"/>
        <end position="645"/>
    </location>
</feature>
<dbReference type="GO" id="GO:0005524">
    <property type="term" value="F:ATP binding"/>
    <property type="evidence" value="ECO:0007669"/>
    <property type="project" value="UniProtKB-UniRule"/>
</dbReference>
<evidence type="ECO:0000256" key="2">
    <source>
        <dbReference type="ARBA" id="ARBA00022527"/>
    </source>
</evidence>
<dbReference type="InterPro" id="IPR008271">
    <property type="entry name" value="Ser/Thr_kinase_AS"/>
</dbReference>
<dbReference type="SMART" id="SM00220">
    <property type="entry name" value="S_TKc"/>
    <property type="match status" value="1"/>
</dbReference>
<dbReference type="AlphaFoldDB" id="A0A840NU20"/>
<keyword evidence="4 7" id="KW-0547">Nucleotide-binding</keyword>
<dbReference type="SUPFAM" id="SSF56112">
    <property type="entry name" value="Protein kinase-like (PK-like)"/>
    <property type="match status" value="1"/>
</dbReference>
<reference evidence="10 11" key="1">
    <citation type="submission" date="2020-08" db="EMBL/GenBank/DDBJ databases">
        <title>Genomic Encyclopedia of Type Strains, Phase IV (KMG-IV): sequencing the most valuable type-strain genomes for metagenomic binning, comparative biology and taxonomic classification.</title>
        <authorList>
            <person name="Goeker M."/>
        </authorList>
    </citation>
    <scope>NUCLEOTIDE SEQUENCE [LARGE SCALE GENOMIC DNA]</scope>
    <source>
        <strain evidence="10 11">DSM 45615</strain>
    </source>
</reference>
<protein>
    <recommendedName>
        <fullName evidence="1">non-specific serine/threonine protein kinase</fullName>
        <ecNumber evidence="1">2.7.11.1</ecNumber>
    </recommendedName>
</protein>
<dbReference type="PANTHER" id="PTHR43289">
    <property type="entry name" value="MITOGEN-ACTIVATED PROTEIN KINASE KINASE KINASE 20-RELATED"/>
    <property type="match status" value="1"/>
</dbReference>
<feature type="binding site" evidence="7">
    <location>
        <position position="62"/>
    </location>
    <ligand>
        <name>ATP</name>
        <dbReference type="ChEBI" id="CHEBI:30616"/>
    </ligand>
</feature>
<dbReference type="InterPro" id="IPR000719">
    <property type="entry name" value="Prot_kinase_dom"/>
</dbReference>
<dbReference type="CDD" id="cd14014">
    <property type="entry name" value="STKc_PknB_like"/>
    <property type="match status" value="1"/>
</dbReference>
<evidence type="ECO:0000256" key="1">
    <source>
        <dbReference type="ARBA" id="ARBA00012513"/>
    </source>
</evidence>
<dbReference type="Gene3D" id="3.40.1000.10">
    <property type="entry name" value="Mog1/PsbP, alpha/beta/alpha sandwich"/>
    <property type="match status" value="1"/>
</dbReference>
<dbReference type="Pfam" id="PF00069">
    <property type="entry name" value="Pkinase"/>
    <property type="match status" value="1"/>
</dbReference>
<evidence type="ECO:0000256" key="6">
    <source>
        <dbReference type="ARBA" id="ARBA00022840"/>
    </source>
</evidence>
<comment type="caution">
    <text evidence="10">The sequence shown here is derived from an EMBL/GenBank/DDBJ whole genome shotgun (WGS) entry which is preliminary data.</text>
</comment>
<keyword evidence="11" id="KW-1185">Reference proteome</keyword>
<feature type="compositionally biased region" description="Basic and acidic residues" evidence="8">
    <location>
        <begin position="666"/>
        <end position="684"/>
    </location>
</feature>
<evidence type="ECO:0000313" key="11">
    <source>
        <dbReference type="Proteomes" id="UP000578449"/>
    </source>
</evidence>
<dbReference type="PANTHER" id="PTHR43289:SF6">
    <property type="entry name" value="SERINE_THREONINE-PROTEIN KINASE NEKL-3"/>
    <property type="match status" value="1"/>
</dbReference>
<dbReference type="PROSITE" id="PS00107">
    <property type="entry name" value="PROTEIN_KINASE_ATP"/>
    <property type="match status" value="1"/>
</dbReference>
<keyword evidence="3" id="KW-0808">Transferase</keyword>
<dbReference type="Gene3D" id="1.10.510.10">
    <property type="entry name" value="Transferase(Phosphotransferase) domain 1"/>
    <property type="match status" value="1"/>
</dbReference>
<evidence type="ECO:0000256" key="5">
    <source>
        <dbReference type="ARBA" id="ARBA00022777"/>
    </source>
</evidence>
<evidence type="ECO:0000256" key="4">
    <source>
        <dbReference type="ARBA" id="ARBA00022741"/>
    </source>
</evidence>
<dbReference type="RefSeq" id="WP_281396016.1">
    <property type="nucleotide sequence ID" value="NZ_BAABIX010000044.1"/>
</dbReference>
<keyword evidence="2 10" id="KW-0723">Serine/threonine-protein kinase</keyword>
<evidence type="ECO:0000256" key="7">
    <source>
        <dbReference type="PROSITE-ProRule" id="PRU10141"/>
    </source>
</evidence>
<feature type="compositionally biased region" description="Low complexity" evidence="8">
    <location>
        <begin position="646"/>
        <end position="665"/>
    </location>
</feature>
<evidence type="ECO:0000313" key="10">
    <source>
        <dbReference type="EMBL" id="MBB5131068.1"/>
    </source>
</evidence>
<dbReference type="GO" id="GO:0004674">
    <property type="term" value="F:protein serine/threonine kinase activity"/>
    <property type="evidence" value="ECO:0007669"/>
    <property type="project" value="UniProtKB-KW"/>
</dbReference>
<dbReference type="PROSITE" id="PS00108">
    <property type="entry name" value="PROTEIN_KINASE_ST"/>
    <property type="match status" value="1"/>
</dbReference>
<dbReference type="EMBL" id="JACHGN010000002">
    <property type="protein sequence ID" value="MBB5131068.1"/>
    <property type="molecule type" value="Genomic_DNA"/>
</dbReference>
<sequence>MTDRLLGDPSAPEGRDAARGVPDGQGRLVGRRYRLLSPVGRGGMGMVWHAHDVLLDRDVAVKELILPFGLDHSGKQVAHRRMMREARSAARLSHPGIVTVHDVVEEDGRPWIVMELVRAWSLEQAVRTNGPLSVLQAAEIGIRVLDALRHAHAAGILHRDIKPGNVLLTTDRVVLTDFGIAAIEGDVTITQTGLLMGSPAYIPPERLQGHSITQAADLWSFGATLYAAVEGRPPYEGPDAVAVLGAVLTQEPSRPERAGALLPVIEGLLRKNPADRISAEQVADLLERILRTHGSTAAGHTTGSHGVPVAPHPADSYAQYADPLAKTGDALPVHLMPPLDPPPGPMPSRIIETPSGPVRVPYDPGSGGYETPSRRSPAAETTDGYGRPVPYDPFSGPTGTYSTNAILRPVQPLGAPYDAMSSPSGPLPTTGYDAFGSPSGPQPGTGPQRHDDFGGPSGPHRYDDFGGPSGPQPTAPPGFDAFGSTSGPQQAAPAFDAFTGPSGPHPGTGAGPRRAPGQDAAFGGPSGPHRFDAFGGPSGPQPAAAPGFDAFGSASGPQTQPRMGGTTPGTTAPTGPGATGAPPTGPGATGAPPAGRINSGAFEAIRAARANRDPGFPVGGDTRQADPGTRSGGTGGRGDGPGARTGGARRTGTTGEIPRVGARGRAAAEEGRARGAARRDEGRARGGGRGDFGRPPRRRPDGGTWFRHGRPTPRLLLAAAGTAGAVLLAVLLLRAGGSGEEPARFTSSAAPTAQTSQTSQQPVSGTGEVPEGYKARTQIGVTVTVPEDWKVSATDTKATFSDPDGGQQTITVEKAPSASDGGLATLGEEREKSELAEYIQVQLQPVTWGSWRAADWEYTHTLSNGVPAHTLTRFVTVDAERAYKITFSAPDLKWDEGAEIRETFFAGFTPA</sequence>
<feature type="compositionally biased region" description="Low complexity" evidence="8">
    <location>
        <begin position="564"/>
        <end position="582"/>
    </location>
</feature>
<keyword evidence="6 7" id="KW-0067">ATP-binding</keyword>
<evidence type="ECO:0000256" key="3">
    <source>
        <dbReference type="ARBA" id="ARBA00022679"/>
    </source>
</evidence>
<feature type="region of interest" description="Disordered" evidence="8">
    <location>
        <begin position="416"/>
        <end position="708"/>
    </location>
</feature>
<accession>A0A840NU20</accession>
<dbReference type="Gene3D" id="3.30.200.20">
    <property type="entry name" value="Phosphorylase Kinase, domain 1"/>
    <property type="match status" value="1"/>
</dbReference>
<feature type="region of interest" description="Disordered" evidence="8">
    <location>
        <begin position="363"/>
        <end position="397"/>
    </location>
</feature>
<evidence type="ECO:0000259" key="9">
    <source>
        <dbReference type="PROSITE" id="PS50011"/>
    </source>
</evidence>
<feature type="compositionally biased region" description="Basic and acidic residues" evidence="8">
    <location>
        <begin position="691"/>
        <end position="701"/>
    </location>
</feature>
<name>A0A840NU20_9ACTN</name>
<gene>
    <name evidence="10" type="ORF">HNP84_000774</name>
</gene>
<dbReference type="InterPro" id="IPR011009">
    <property type="entry name" value="Kinase-like_dom_sf"/>
</dbReference>
<evidence type="ECO:0000256" key="8">
    <source>
        <dbReference type="SAM" id="MobiDB-lite"/>
    </source>
</evidence>
<feature type="compositionally biased region" description="Low complexity" evidence="8">
    <location>
        <begin position="746"/>
        <end position="762"/>
    </location>
</feature>
<dbReference type="InterPro" id="IPR017441">
    <property type="entry name" value="Protein_kinase_ATP_BS"/>
</dbReference>
<keyword evidence="5 10" id="KW-0418">Kinase</keyword>
<feature type="region of interest" description="Disordered" evidence="8">
    <location>
        <begin position="1"/>
        <end position="25"/>
    </location>
</feature>
<organism evidence="10 11">
    <name type="scientific">Thermocatellispora tengchongensis</name>
    <dbReference type="NCBI Taxonomy" id="1073253"/>
    <lineage>
        <taxon>Bacteria</taxon>
        <taxon>Bacillati</taxon>
        <taxon>Actinomycetota</taxon>
        <taxon>Actinomycetes</taxon>
        <taxon>Streptosporangiales</taxon>
        <taxon>Streptosporangiaceae</taxon>
        <taxon>Thermocatellispora</taxon>
    </lineage>
</organism>
<feature type="region of interest" description="Disordered" evidence="8">
    <location>
        <begin position="739"/>
        <end position="772"/>
    </location>
</feature>